<keyword evidence="1" id="KW-0472">Membrane</keyword>
<keyword evidence="1" id="KW-0812">Transmembrane</keyword>
<dbReference type="AlphaFoldDB" id="A0A443YV65"/>
<accession>A0A443YV65</accession>
<proteinExistence type="predicted"/>
<dbReference type="Proteomes" id="UP000284120">
    <property type="component" value="Unassembled WGS sequence"/>
</dbReference>
<gene>
    <name evidence="2" type="ORF">DPV69_12240</name>
</gene>
<keyword evidence="3" id="KW-1185">Reference proteome</keyword>
<evidence type="ECO:0000256" key="1">
    <source>
        <dbReference type="SAM" id="Phobius"/>
    </source>
</evidence>
<evidence type="ECO:0000313" key="2">
    <source>
        <dbReference type="EMBL" id="RWU07743.1"/>
    </source>
</evidence>
<protein>
    <submittedName>
        <fullName evidence="2">Uncharacterized protein</fullName>
    </submittedName>
</protein>
<dbReference type="RefSeq" id="WP_113647653.1">
    <property type="nucleotide sequence ID" value="NZ_QMHN01000003.1"/>
</dbReference>
<sequence>MRKIFGVLLIILAAFLSLAILMSTLPTLLDSSSKVKGSDASSLGYAIGTFIAFISMVAVNACLYFFGFKLLKKKKELVPIPSKDFPTSTHL</sequence>
<dbReference type="EMBL" id="SAYW01000003">
    <property type="protein sequence ID" value="RWU07743.1"/>
    <property type="molecule type" value="Genomic_DNA"/>
</dbReference>
<evidence type="ECO:0000313" key="3">
    <source>
        <dbReference type="Proteomes" id="UP000284120"/>
    </source>
</evidence>
<comment type="caution">
    <text evidence="2">The sequence shown here is derived from an EMBL/GenBank/DDBJ whole genome shotgun (WGS) entry which is preliminary data.</text>
</comment>
<keyword evidence="1" id="KW-1133">Transmembrane helix</keyword>
<feature type="transmembrane region" description="Helical" evidence="1">
    <location>
        <begin position="43"/>
        <end position="66"/>
    </location>
</feature>
<reference evidence="2 3" key="1">
    <citation type="submission" date="2018-06" db="EMBL/GenBank/DDBJ databases">
        <title>Pedobacter endophyticus sp. nov., an endophytic bacterium isolated from a leaf of Triticum aestivum.</title>
        <authorList>
            <person name="Zhang L."/>
        </authorList>
    </citation>
    <scope>NUCLEOTIDE SEQUENCE [LARGE SCALE GENOMIC DNA]</scope>
    <source>
        <strain evidence="2 3">CM134L-2</strain>
    </source>
</reference>
<name>A0A443YV65_9SPHI</name>
<organism evidence="2 3">
    <name type="scientific">Pedobacter chitinilyticus</name>
    <dbReference type="NCBI Taxonomy" id="2233776"/>
    <lineage>
        <taxon>Bacteria</taxon>
        <taxon>Pseudomonadati</taxon>
        <taxon>Bacteroidota</taxon>
        <taxon>Sphingobacteriia</taxon>
        <taxon>Sphingobacteriales</taxon>
        <taxon>Sphingobacteriaceae</taxon>
        <taxon>Pedobacter</taxon>
    </lineage>
</organism>